<dbReference type="InterPro" id="IPR050109">
    <property type="entry name" value="HTH-type_TetR-like_transc_reg"/>
</dbReference>
<keyword evidence="11" id="KW-1185">Reference proteome</keyword>
<dbReference type="Gene3D" id="1.10.357.10">
    <property type="entry name" value="Tetracycline Repressor, domain 2"/>
    <property type="match status" value="1"/>
</dbReference>
<proteinExistence type="inferred from homology"/>
<name>A0AAV5NZ73_9VIBR</name>
<dbReference type="GO" id="GO:0003700">
    <property type="term" value="F:DNA-binding transcription factor activity"/>
    <property type="evidence" value="ECO:0007669"/>
    <property type="project" value="UniProtKB-UniRule"/>
</dbReference>
<dbReference type="PROSITE" id="PS50977">
    <property type="entry name" value="HTH_TETR_2"/>
    <property type="match status" value="1"/>
</dbReference>
<dbReference type="PANTHER" id="PTHR30055">
    <property type="entry name" value="HTH-TYPE TRANSCRIPTIONAL REGULATOR RUTR"/>
    <property type="match status" value="1"/>
</dbReference>
<keyword evidence="2 7" id="KW-0678">Repressor</keyword>
<keyword evidence="5 7" id="KW-0804">Transcription</keyword>
<evidence type="ECO:0000256" key="5">
    <source>
        <dbReference type="ARBA" id="ARBA00023163"/>
    </source>
</evidence>
<dbReference type="Pfam" id="PF13977">
    <property type="entry name" value="TetR_C_6"/>
    <property type="match status" value="1"/>
</dbReference>
<dbReference type="HAMAP" id="MF_00768">
    <property type="entry name" value="HTH_type_BetI"/>
    <property type="match status" value="1"/>
</dbReference>
<dbReference type="NCBIfam" id="NF001978">
    <property type="entry name" value="PRK00767.1"/>
    <property type="match status" value="1"/>
</dbReference>
<evidence type="ECO:0000256" key="6">
    <source>
        <dbReference type="ARBA" id="ARBA00024936"/>
    </source>
</evidence>
<evidence type="ECO:0000256" key="8">
    <source>
        <dbReference type="PROSITE-ProRule" id="PRU00335"/>
    </source>
</evidence>
<dbReference type="InterPro" id="IPR017757">
    <property type="entry name" value="Tscrpt_rep_BetI"/>
</dbReference>
<dbReference type="EMBL" id="BSNX01000074">
    <property type="protein sequence ID" value="GLQ75663.1"/>
    <property type="molecule type" value="Genomic_DNA"/>
</dbReference>
<dbReference type="Proteomes" id="UP001156690">
    <property type="component" value="Unassembled WGS sequence"/>
</dbReference>
<dbReference type="InterPro" id="IPR036271">
    <property type="entry name" value="Tet_transcr_reg_TetR-rel_C_sf"/>
</dbReference>
<dbReference type="InterPro" id="IPR001647">
    <property type="entry name" value="HTH_TetR"/>
</dbReference>
<protein>
    <recommendedName>
        <fullName evidence="7">HTH-type transcriptional regulator BetI</fullName>
    </recommendedName>
</protein>
<evidence type="ECO:0000256" key="4">
    <source>
        <dbReference type="ARBA" id="ARBA00023125"/>
    </source>
</evidence>
<evidence type="ECO:0000256" key="7">
    <source>
        <dbReference type="HAMAP-Rule" id="MF_00768"/>
    </source>
</evidence>
<evidence type="ECO:0000313" key="10">
    <source>
        <dbReference type="EMBL" id="GLQ75663.1"/>
    </source>
</evidence>
<dbReference type="PANTHER" id="PTHR30055:SF234">
    <property type="entry name" value="HTH-TYPE TRANSCRIPTIONAL REGULATOR BETI"/>
    <property type="match status" value="1"/>
</dbReference>
<dbReference type="NCBIfam" id="TIGR03384">
    <property type="entry name" value="betaine_BetI"/>
    <property type="match status" value="1"/>
</dbReference>
<evidence type="ECO:0000256" key="2">
    <source>
        <dbReference type="ARBA" id="ARBA00022491"/>
    </source>
</evidence>
<evidence type="ECO:0000313" key="11">
    <source>
        <dbReference type="Proteomes" id="UP001156690"/>
    </source>
</evidence>
<sequence>MPKIGMPEIRKPQLIDATMTVIDRVGMQSASVALISEAAGVSPAIINHYFGGKNGLLEATMRQVLQLLAEGVKERLSDIHESDVLGRVMAIVGGNFDHRQVERRIVKTWLAFWPHAMHNPMLFRLQRINEQRLVSHLVYELKKVLPKEKAKMVAMTTASLIDGIWLRGALNPKGIDAEFAQQLITEYLFSQLPEALLTDKQFFTHTKKGTLQ</sequence>
<feature type="DNA-binding region" description="H-T-H motif" evidence="7 8">
    <location>
        <begin position="31"/>
        <end position="50"/>
    </location>
</feature>
<gene>
    <name evidence="10" type="primary">betI_2</name>
    <name evidence="7" type="synonym">betI</name>
    <name evidence="10" type="ORF">GCM10007932_50250</name>
</gene>
<dbReference type="RefSeq" id="WP_126607721.1">
    <property type="nucleotide sequence ID" value="NZ_AP025144.1"/>
</dbReference>
<evidence type="ECO:0000256" key="3">
    <source>
        <dbReference type="ARBA" id="ARBA00023015"/>
    </source>
</evidence>
<dbReference type="PROSITE" id="PS01081">
    <property type="entry name" value="HTH_TETR_1"/>
    <property type="match status" value="1"/>
</dbReference>
<dbReference type="GO" id="GO:0000976">
    <property type="term" value="F:transcription cis-regulatory region binding"/>
    <property type="evidence" value="ECO:0007669"/>
    <property type="project" value="TreeGrafter"/>
</dbReference>
<dbReference type="Pfam" id="PF00440">
    <property type="entry name" value="TetR_N"/>
    <property type="match status" value="1"/>
</dbReference>
<dbReference type="AlphaFoldDB" id="A0AAV5NZ73"/>
<comment type="caution">
    <text evidence="10">The sequence shown here is derived from an EMBL/GenBank/DDBJ whole genome shotgun (WGS) entry which is preliminary data.</text>
</comment>
<keyword evidence="3 7" id="KW-0805">Transcription regulation</keyword>
<evidence type="ECO:0000256" key="1">
    <source>
        <dbReference type="ARBA" id="ARBA00004719"/>
    </source>
</evidence>
<dbReference type="InterPro" id="IPR023772">
    <property type="entry name" value="DNA-bd_HTH_TetR-type_CS"/>
</dbReference>
<dbReference type="InterPro" id="IPR039538">
    <property type="entry name" value="BetI_C"/>
</dbReference>
<dbReference type="GO" id="GO:0045892">
    <property type="term" value="P:negative regulation of DNA-templated transcription"/>
    <property type="evidence" value="ECO:0007669"/>
    <property type="project" value="UniProtKB-UniRule"/>
</dbReference>
<feature type="domain" description="HTH tetR-type" evidence="9">
    <location>
        <begin position="8"/>
        <end position="68"/>
    </location>
</feature>
<comment type="pathway">
    <text evidence="1 7">Amine and polyamine biosynthesis; betaine biosynthesis via choline pathway [regulation].</text>
</comment>
<accession>A0AAV5NZ73</accession>
<evidence type="ECO:0000259" key="9">
    <source>
        <dbReference type="PROSITE" id="PS50977"/>
    </source>
</evidence>
<reference evidence="11" key="1">
    <citation type="journal article" date="2019" name="Int. J. Syst. Evol. Microbiol.">
        <title>The Global Catalogue of Microorganisms (GCM) 10K type strain sequencing project: providing services to taxonomists for standard genome sequencing and annotation.</title>
        <authorList>
            <consortium name="The Broad Institute Genomics Platform"/>
            <consortium name="The Broad Institute Genome Sequencing Center for Infectious Disease"/>
            <person name="Wu L."/>
            <person name="Ma J."/>
        </authorList>
    </citation>
    <scope>NUCLEOTIDE SEQUENCE [LARGE SCALE GENOMIC DNA]</scope>
    <source>
        <strain evidence="11">NBRC 15640</strain>
    </source>
</reference>
<organism evidence="10 11">
    <name type="scientific">Vibrio penaeicida</name>
    <dbReference type="NCBI Taxonomy" id="104609"/>
    <lineage>
        <taxon>Bacteria</taxon>
        <taxon>Pseudomonadati</taxon>
        <taxon>Pseudomonadota</taxon>
        <taxon>Gammaproteobacteria</taxon>
        <taxon>Vibrionales</taxon>
        <taxon>Vibrionaceae</taxon>
        <taxon>Vibrio</taxon>
    </lineage>
</organism>
<dbReference type="GO" id="GO:0019285">
    <property type="term" value="P:glycine betaine biosynthetic process from choline"/>
    <property type="evidence" value="ECO:0007669"/>
    <property type="project" value="UniProtKB-UniRule"/>
</dbReference>
<comment type="function">
    <text evidence="6">Repressor involved in the biosynthesis of the osmoprotectant glycine betaine. It represses transcription of the choline transporter BetT and the genes of BetAB involved in the synthesis of glycine betaine.</text>
</comment>
<comment type="function">
    <text evidence="7">Repressor involved in choline regulation of the bet genes.</text>
</comment>
<dbReference type="InterPro" id="IPR009057">
    <property type="entry name" value="Homeodomain-like_sf"/>
</dbReference>
<dbReference type="SUPFAM" id="SSF48498">
    <property type="entry name" value="Tetracyclin repressor-like, C-terminal domain"/>
    <property type="match status" value="1"/>
</dbReference>
<keyword evidence="4 7" id="KW-0238">DNA-binding</keyword>
<dbReference type="SUPFAM" id="SSF46689">
    <property type="entry name" value="Homeodomain-like"/>
    <property type="match status" value="1"/>
</dbReference>